<organism evidence="2 3">
    <name type="scientific">Ajellomyces capsulatus</name>
    <name type="common">Darling's disease fungus</name>
    <name type="synonym">Histoplasma capsulatum</name>
    <dbReference type="NCBI Taxonomy" id="5037"/>
    <lineage>
        <taxon>Eukaryota</taxon>
        <taxon>Fungi</taxon>
        <taxon>Dikarya</taxon>
        <taxon>Ascomycota</taxon>
        <taxon>Pezizomycotina</taxon>
        <taxon>Eurotiomycetes</taxon>
        <taxon>Eurotiomycetidae</taxon>
        <taxon>Onygenales</taxon>
        <taxon>Ajellomycetaceae</taxon>
        <taxon>Histoplasma</taxon>
    </lineage>
</organism>
<evidence type="ECO:0000313" key="3">
    <source>
        <dbReference type="Proteomes" id="UP000670092"/>
    </source>
</evidence>
<proteinExistence type="predicted"/>
<keyword evidence="1" id="KW-0472">Membrane</keyword>
<keyword evidence="1" id="KW-0812">Transmembrane</keyword>
<evidence type="ECO:0000256" key="1">
    <source>
        <dbReference type="SAM" id="Phobius"/>
    </source>
</evidence>
<reference evidence="2 3" key="1">
    <citation type="submission" date="2021-01" db="EMBL/GenBank/DDBJ databases">
        <title>Chromosome-level genome assembly of a human fungal pathogen reveals clustering of transcriptionally co-regulated genes.</title>
        <authorList>
            <person name="Voorhies M."/>
            <person name="Cohen S."/>
            <person name="Shea T.P."/>
            <person name="Petrus S."/>
            <person name="Munoz J.F."/>
            <person name="Poplawski S."/>
            <person name="Goldman W.E."/>
            <person name="Michael T."/>
            <person name="Cuomo C.A."/>
            <person name="Sil A."/>
            <person name="Beyhan S."/>
        </authorList>
    </citation>
    <scope>NUCLEOTIDE SEQUENCE [LARGE SCALE GENOMIC DNA]</scope>
    <source>
        <strain evidence="2 3">G184AR</strain>
    </source>
</reference>
<dbReference type="VEuPathDB" id="FungiDB:I7I52_00124"/>
<dbReference type="OrthoDB" id="3021074at2759"/>
<dbReference type="AlphaFoldDB" id="A0A8H7Z456"/>
<feature type="transmembrane region" description="Helical" evidence="1">
    <location>
        <begin position="54"/>
        <end position="74"/>
    </location>
</feature>
<accession>A0A8H7Z456</accession>
<sequence>MVSTRRIGGQPLFNGLTARVCSGFAVWGTFRTYRTLVPGPYWPETGHAHITCKAFFVVPFTLALWTAASAWRAFGSKADPSAGMAHGL</sequence>
<evidence type="ECO:0000313" key="2">
    <source>
        <dbReference type="EMBL" id="KAG5302466.1"/>
    </source>
</evidence>
<dbReference type="EMBL" id="JAEVHI010000001">
    <property type="protein sequence ID" value="KAG5302466.1"/>
    <property type="molecule type" value="Genomic_DNA"/>
</dbReference>
<protein>
    <submittedName>
        <fullName evidence="2">Uncharacterized protein</fullName>
    </submittedName>
</protein>
<gene>
    <name evidence="2" type="ORF">I7I52_00124</name>
</gene>
<keyword evidence="1" id="KW-1133">Transmembrane helix</keyword>
<name>A0A8H7Z456_AJECA</name>
<comment type="caution">
    <text evidence="2">The sequence shown here is derived from an EMBL/GenBank/DDBJ whole genome shotgun (WGS) entry which is preliminary data.</text>
</comment>
<dbReference type="Proteomes" id="UP000670092">
    <property type="component" value="Unassembled WGS sequence"/>
</dbReference>